<keyword evidence="6 9" id="KW-0472">Membrane</keyword>
<evidence type="ECO:0000256" key="8">
    <source>
        <dbReference type="RuleBase" id="RU000688"/>
    </source>
</evidence>
<dbReference type="InterPro" id="IPR002120">
    <property type="entry name" value="TRH_rcpt_1"/>
</dbReference>
<comment type="similarity">
    <text evidence="8">Belongs to the G-protein coupled receptor 1 family.</text>
</comment>
<dbReference type="AlphaFoldDB" id="A0A1D1UNN1"/>
<evidence type="ECO:0000256" key="7">
    <source>
        <dbReference type="ARBA" id="ARBA00032251"/>
    </source>
</evidence>
<gene>
    <name evidence="11" type="primary">RvY_03600</name>
    <name evidence="11" type="synonym">RvY_03600.2</name>
    <name evidence="11" type="ORF">RvY_03600-2</name>
</gene>
<sequence length="312" mass="35340">MANISVPGNLTKGVPESYPLDYRIVATVLHSLIFILGVVGNVCVVIVVRRTPSMRTPTYFYLVSLAIADLVVLVSALPEAVYSYNIYKRQWSFGRFGCSFWVFANFLGINVSSTSILCFTVERYIGICKPLLAQKMCTISRARKIIMAIWLFGVIYSSPWLFLTQTSPYPDHMHMEYCHYRLTRKEYVYFYLADIVLFYVLPLLASITLYVRIAVALRISILHMPGKVTITRSYSPASSNSNLARPLTVRSPQAWRKHNYRNTDEKRAVVQVARRNPPGCRCLHRQPGQAGCCVLLPAPCRKCLTPARPTLA</sequence>
<feature type="transmembrane region" description="Helical" evidence="9">
    <location>
        <begin position="189"/>
        <end position="211"/>
    </location>
</feature>
<reference evidence="11 12" key="1">
    <citation type="journal article" date="2016" name="Nat. Commun.">
        <title>Extremotolerant tardigrade genome and improved radiotolerance of human cultured cells by tardigrade-unique protein.</title>
        <authorList>
            <person name="Hashimoto T."/>
            <person name="Horikawa D.D."/>
            <person name="Saito Y."/>
            <person name="Kuwahara H."/>
            <person name="Kozuka-Hata H."/>
            <person name="Shin-I T."/>
            <person name="Minakuchi Y."/>
            <person name="Ohishi K."/>
            <person name="Motoyama A."/>
            <person name="Aizu T."/>
            <person name="Enomoto A."/>
            <person name="Kondo K."/>
            <person name="Tanaka S."/>
            <person name="Hara Y."/>
            <person name="Koshikawa S."/>
            <person name="Sagara H."/>
            <person name="Miura T."/>
            <person name="Yokobori S."/>
            <person name="Miyagawa K."/>
            <person name="Suzuki Y."/>
            <person name="Kubo T."/>
            <person name="Oyama M."/>
            <person name="Kohara Y."/>
            <person name="Fujiyama A."/>
            <person name="Arakawa K."/>
            <person name="Katayama T."/>
            <person name="Toyoda A."/>
            <person name="Kunieda T."/>
        </authorList>
    </citation>
    <scope>NUCLEOTIDE SEQUENCE [LARGE SCALE GENOMIC DNA]</scope>
    <source>
        <strain evidence="11 12">YOKOZUNA-1</strain>
    </source>
</reference>
<dbReference type="Gene3D" id="1.20.1070.10">
    <property type="entry name" value="Rhodopsin 7-helix transmembrane proteins"/>
    <property type="match status" value="1"/>
</dbReference>
<evidence type="ECO:0000256" key="1">
    <source>
        <dbReference type="ARBA" id="ARBA00004100"/>
    </source>
</evidence>
<dbReference type="PRINTS" id="PR00751">
    <property type="entry name" value="THYROLIBRINR"/>
</dbReference>
<accession>A0A1D1UNN1</accession>
<name>A0A1D1UNN1_RAMVA</name>
<comment type="function">
    <text evidence="1">Receptor for thyrotropin-releasing hormone (TRH). Upon ligand binding, this G-protein-coupled receptor triggers activation of the phosphatidylinositol (IP3)-calcium-protein kinase C (PKC) pathway.</text>
</comment>
<dbReference type="PRINTS" id="PR00237">
    <property type="entry name" value="GPCRRHODOPSN"/>
</dbReference>
<dbReference type="PANTHER" id="PTHR46061:SF3">
    <property type="entry name" value="THYROTROPIN-RELEASING HORMONE RECEPTOR"/>
    <property type="match status" value="1"/>
</dbReference>
<protein>
    <recommendedName>
        <fullName evidence="3">Thyrotropin-releasing hormone receptor</fullName>
    </recommendedName>
    <alternativeName>
        <fullName evidence="7">Thyroliberin receptor</fullName>
    </alternativeName>
</protein>
<organism evidence="11 12">
    <name type="scientific">Ramazzottius varieornatus</name>
    <name type="common">Water bear</name>
    <name type="synonym">Tardigrade</name>
    <dbReference type="NCBI Taxonomy" id="947166"/>
    <lineage>
        <taxon>Eukaryota</taxon>
        <taxon>Metazoa</taxon>
        <taxon>Ecdysozoa</taxon>
        <taxon>Tardigrada</taxon>
        <taxon>Eutardigrada</taxon>
        <taxon>Parachela</taxon>
        <taxon>Hypsibioidea</taxon>
        <taxon>Ramazzottiidae</taxon>
        <taxon>Ramazzottius</taxon>
    </lineage>
</organism>
<comment type="caution">
    <text evidence="11">The sequence shown here is derived from an EMBL/GenBank/DDBJ whole genome shotgun (WGS) entry which is preliminary data.</text>
</comment>
<keyword evidence="8" id="KW-0675">Receptor</keyword>
<dbReference type="GO" id="GO:0016020">
    <property type="term" value="C:membrane"/>
    <property type="evidence" value="ECO:0007669"/>
    <property type="project" value="UniProtKB-SubCell"/>
</dbReference>
<dbReference type="PROSITE" id="PS50262">
    <property type="entry name" value="G_PROTEIN_RECEP_F1_2"/>
    <property type="match status" value="1"/>
</dbReference>
<evidence type="ECO:0000259" key="10">
    <source>
        <dbReference type="PROSITE" id="PS50262"/>
    </source>
</evidence>
<feature type="transmembrane region" description="Helical" evidence="9">
    <location>
        <begin position="100"/>
        <end position="125"/>
    </location>
</feature>
<feature type="transmembrane region" description="Helical" evidence="9">
    <location>
        <begin position="145"/>
        <end position="163"/>
    </location>
</feature>
<dbReference type="OrthoDB" id="5987936at2759"/>
<dbReference type="Proteomes" id="UP000186922">
    <property type="component" value="Unassembled WGS sequence"/>
</dbReference>
<keyword evidence="4 8" id="KW-0812">Transmembrane</keyword>
<evidence type="ECO:0000256" key="6">
    <source>
        <dbReference type="ARBA" id="ARBA00023136"/>
    </source>
</evidence>
<evidence type="ECO:0000256" key="9">
    <source>
        <dbReference type="SAM" id="Phobius"/>
    </source>
</evidence>
<comment type="subcellular location">
    <subcellularLocation>
        <location evidence="2">Membrane</location>
    </subcellularLocation>
</comment>
<feature type="transmembrane region" description="Helical" evidence="9">
    <location>
        <begin position="24"/>
        <end position="47"/>
    </location>
</feature>
<dbReference type="GO" id="GO:0004997">
    <property type="term" value="F:thyrotropin-releasing hormone receptor activity"/>
    <property type="evidence" value="ECO:0007669"/>
    <property type="project" value="InterPro"/>
</dbReference>
<feature type="transmembrane region" description="Helical" evidence="9">
    <location>
        <begin position="59"/>
        <end position="80"/>
    </location>
</feature>
<evidence type="ECO:0000256" key="2">
    <source>
        <dbReference type="ARBA" id="ARBA00004370"/>
    </source>
</evidence>
<evidence type="ECO:0000256" key="3">
    <source>
        <dbReference type="ARBA" id="ARBA00018873"/>
    </source>
</evidence>
<dbReference type="InterPro" id="IPR000276">
    <property type="entry name" value="GPCR_Rhodpsn"/>
</dbReference>
<keyword evidence="8" id="KW-0807">Transducer</keyword>
<dbReference type="STRING" id="947166.A0A1D1UNN1"/>
<evidence type="ECO:0000256" key="4">
    <source>
        <dbReference type="ARBA" id="ARBA00022692"/>
    </source>
</evidence>
<dbReference type="SUPFAM" id="SSF81321">
    <property type="entry name" value="Family A G protein-coupled receptor-like"/>
    <property type="match status" value="1"/>
</dbReference>
<dbReference type="InterPro" id="IPR017452">
    <property type="entry name" value="GPCR_Rhodpsn_7TM"/>
</dbReference>
<feature type="domain" description="G-protein coupled receptors family 1 profile" evidence="10">
    <location>
        <begin position="40"/>
        <end position="218"/>
    </location>
</feature>
<dbReference type="PANTHER" id="PTHR46061">
    <property type="entry name" value="THYROTROPIN-RELEASING HORMONE RECEPTOR"/>
    <property type="match status" value="1"/>
</dbReference>
<dbReference type="Pfam" id="PF00001">
    <property type="entry name" value="7tm_1"/>
    <property type="match status" value="1"/>
</dbReference>
<keyword evidence="5 9" id="KW-1133">Transmembrane helix</keyword>
<keyword evidence="12" id="KW-1185">Reference proteome</keyword>
<dbReference type="PROSITE" id="PS00237">
    <property type="entry name" value="G_PROTEIN_RECEP_F1_1"/>
    <property type="match status" value="1"/>
</dbReference>
<dbReference type="EMBL" id="BDGG01000002">
    <property type="protein sequence ID" value="GAU91326.1"/>
    <property type="molecule type" value="Genomic_DNA"/>
</dbReference>
<evidence type="ECO:0000313" key="12">
    <source>
        <dbReference type="Proteomes" id="UP000186922"/>
    </source>
</evidence>
<keyword evidence="8" id="KW-0297">G-protein coupled receptor</keyword>
<evidence type="ECO:0000256" key="5">
    <source>
        <dbReference type="ARBA" id="ARBA00022989"/>
    </source>
</evidence>
<evidence type="ECO:0000313" key="11">
    <source>
        <dbReference type="EMBL" id="GAU91326.1"/>
    </source>
</evidence>
<proteinExistence type="inferred from homology"/>